<name>A0A564ZQK0_PLAVI</name>
<dbReference type="VEuPathDB" id="PlasmoDB:PVX_003475"/>
<proteinExistence type="predicted"/>
<evidence type="ECO:0000313" key="1">
    <source>
        <dbReference type="EMBL" id="VUZ93895.1"/>
    </source>
</evidence>
<protein>
    <submittedName>
        <fullName evidence="1">Uncharacterized protein</fullName>
    </submittedName>
</protein>
<dbReference type="VEuPathDB" id="PlasmoDB:PVPAM_080012100"/>
<sequence>MWFALRERWSTKNSRKKQKKYQKMVVVQEIAAKVVPEVVPEIVQEIAAEVAPEIVQEIAVENKCEFVSTAVERVVTVEDALEGQLGADLKAVSDKCVVKMDCCSDDLSIN</sequence>
<dbReference type="AlphaFoldDB" id="A0A564ZQK0"/>
<dbReference type="VEuPathDB" id="PlasmoDB:PVP01_0424500"/>
<gene>
    <name evidence="1" type="ORF">PVP01_0424500</name>
</gene>
<feature type="non-terminal residue" evidence="1">
    <location>
        <position position="110"/>
    </location>
</feature>
<accession>A0A564ZQK0</accession>
<reference evidence="2" key="1">
    <citation type="submission" date="2016-07" db="EMBL/GenBank/DDBJ databases">
        <authorList>
            <consortium name="Pathogen Informatics"/>
        </authorList>
    </citation>
    <scope>NUCLEOTIDE SEQUENCE [LARGE SCALE GENOMIC DNA]</scope>
</reference>
<dbReference type="Proteomes" id="UP000220605">
    <property type="component" value="Chromosome 4"/>
</dbReference>
<dbReference type="VEuPathDB" id="PlasmoDB:PVW1_030031100"/>
<evidence type="ECO:0000313" key="2">
    <source>
        <dbReference type="Proteomes" id="UP000220605"/>
    </source>
</evidence>
<organism evidence="1 2">
    <name type="scientific">Plasmodium vivax</name>
    <name type="common">malaria parasite P. vivax</name>
    <dbReference type="NCBI Taxonomy" id="5855"/>
    <lineage>
        <taxon>Eukaryota</taxon>
        <taxon>Sar</taxon>
        <taxon>Alveolata</taxon>
        <taxon>Apicomplexa</taxon>
        <taxon>Aconoidasida</taxon>
        <taxon>Haemosporida</taxon>
        <taxon>Plasmodiidae</taxon>
        <taxon>Plasmodium</taxon>
        <taxon>Plasmodium (Plasmodium)</taxon>
    </lineage>
</organism>
<dbReference type="EMBL" id="LT635615">
    <property type="protein sequence ID" value="VUZ93895.1"/>
    <property type="molecule type" value="Genomic_DNA"/>
</dbReference>